<organism evidence="1 2">
    <name type="scientific">Pluteus cervinus</name>
    <dbReference type="NCBI Taxonomy" id="181527"/>
    <lineage>
        <taxon>Eukaryota</taxon>
        <taxon>Fungi</taxon>
        <taxon>Dikarya</taxon>
        <taxon>Basidiomycota</taxon>
        <taxon>Agaricomycotina</taxon>
        <taxon>Agaricomycetes</taxon>
        <taxon>Agaricomycetidae</taxon>
        <taxon>Agaricales</taxon>
        <taxon>Pluteineae</taxon>
        <taxon>Pluteaceae</taxon>
        <taxon>Pluteus</taxon>
    </lineage>
</organism>
<evidence type="ECO:0000313" key="2">
    <source>
        <dbReference type="Proteomes" id="UP000308600"/>
    </source>
</evidence>
<dbReference type="EMBL" id="ML208929">
    <property type="protein sequence ID" value="TFK59624.1"/>
    <property type="molecule type" value="Genomic_DNA"/>
</dbReference>
<protein>
    <submittedName>
        <fullName evidence="1">Uncharacterized protein</fullName>
    </submittedName>
</protein>
<reference evidence="1 2" key="1">
    <citation type="journal article" date="2019" name="Nat. Ecol. Evol.">
        <title>Megaphylogeny resolves global patterns of mushroom evolution.</title>
        <authorList>
            <person name="Varga T."/>
            <person name="Krizsan K."/>
            <person name="Foldi C."/>
            <person name="Dima B."/>
            <person name="Sanchez-Garcia M."/>
            <person name="Sanchez-Ramirez S."/>
            <person name="Szollosi G.J."/>
            <person name="Szarkandi J.G."/>
            <person name="Papp V."/>
            <person name="Albert L."/>
            <person name="Andreopoulos W."/>
            <person name="Angelini C."/>
            <person name="Antonin V."/>
            <person name="Barry K.W."/>
            <person name="Bougher N.L."/>
            <person name="Buchanan P."/>
            <person name="Buyck B."/>
            <person name="Bense V."/>
            <person name="Catcheside P."/>
            <person name="Chovatia M."/>
            <person name="Cooper J."/>
            <person name="Damon W."/>
            <person name="Desjardin D."/>
            <person name="Finy P."/>
            <person name="Geml J."/>
            <person name="Haridas S."/>
            <person name="Hughes K."/>
            <person name="Justo A."/>
            <person name="Karasinski D."/>
            <person name="Kautmanova I."/>
            <person name="Kiss B."/>
            <person name="Kocsube S."/>
            <person name="Kotiranta H."/>
            <person name="LaButti K.M."/>
            <person name="Lechner B.E."/>
            <person name="Liimatainen K."/>
            <person name="Lipzen A."/>
            <person name="Lukacs Z."/>
            <person name="Mihaltcheva S."/>
            <person name="Morgado L.N."/>
            <person name="Niskanen T."/>
            <person name="Noordeloos M.E."/>
            <person name="Ohm R.A."/>
            <person name="Ortiz-Santana B."/>
            <person name="Ovrebo C."/>
            <person name="Racz N."/>
            <person name="Riley R."/>
            <person name="Savchenko A."/>
            <person name="Shiryaev A."/>
            <person name="Soop K."/>
            <person name="Spirin V."/>
            <person name="Szebenyi C."/>
            <person name="Tomsovsky M."/>
            <person name="Tulloss R.E."/>
            <person name="Uehling J."/>
            <person name="Grigoriev I.V."/>
            <person name="Vagvolgyi C."/>
            <person name="Papp T."/>
            <person name="Martin F.M."/>
            <person name="Miettinen O."/>
            <person name="Hibbett D.S."/>
            <person name="Nagy L.G."/>
        </authorList>
    </citation>
    <scope>NUCLEOTIDE SEQUENCE [LARGE SCALE GENOMIC DNA]</scope>
    <source>
        <strain evidence="1 2">NL-1719</strain>
    </source>
</reference>
<accession>A0ACD3A2K9</accession>
<sequence length="241" mass="26160">MSQIVLESTRAVNLLVALRDALKEIQASVELARSDIDVITSTDERRYSQARTVREDAGSLRDRFRRLTALYDEIETFINALSRRTADAVLALNVLLQFREGRLILTENLESQLSTLVPRSTVNVESPSEELGYEEEESADEGSEGDSTGSRKRTREADPSEGRTGNGAKKAKGQGQGSFRTNTAAVNKQESDVASTSNGITRGEAFTSVSSASTRLAQAVLATPSRSANAYTSTGFFTNPE</sequence>
<keyword evidence="2" id="KW-1185">Reference proteome</keyword>
<name>A0ACD3A2K9_9AGAR</name>
<dbReference type="Proteomes" id="UP000308600">
    <property type="component" value="Unassembled WGS sequence"/>
</dbReference>
<gene>
    <name evidence="1" type="ORF">BDN72DRAFT_905672</name>
</gene>
<proteinExistence type="predicted"/>
<evidence type="ECO:0000313" key="1">
    <source>
        <dbReference type="EMBL" id="TFK59624.1"/>
    </source>
</evidence>